<evidence type="ECO:0000313" key="1">
    <source>
        <dbReference type="EMBL" id="QJA44785.1"/>
    </source>
</evidence>
<evidence type="ECO:0000313" key="2">
    <source>
        <dbReference type="EMBL" id="QJH94932.1"/>
    </source>
</evidence>
<protein>
    <submittedName>
        <fullName evidence="1">Uncharacterized protein</fullName>
    </submittedName>
</protein>
<dbReference type="AlphaFoldDB" id="A0A6H1ZBY9"/>
<proteinExistence type="predicted"/>
<organism evidence="1">
    <name type="scientific">viral metagenome</name>
    <dbReference type="NCBI Taxonomy" id="1070528"/>
    <lineage>
        <taxon>unclassified sequences</taxon>
        <taxon>metagenomes</taxon>
        <taxon>organismal metagenomes</taxon>
    </lineage>
</organism>
<dbReference type="EMBL" id="MT143980">
    <property type="protein sequence ID" value="QJA44785.1"/>
    <property type="molecule type" value="Genomic_DNA"/>
</dbReference>
<accession>A0A6H1ZBY9</accession>
<name>A0A6H1ZBY9_9ZZZZ</name>
<sequence>MTLELDAKRIASQLDDALGDKDAYQKAIRDIFFTCQHPVVAADDHTLVAKTPVAGYLVGIDYVVETTVPAQANSLNVLFEYDDGADGADVALSTVTNGVTLAVTQDVNTPGTQTAAHQLTLIPAGSRIFATITVNGAGAVWNGTLFQLRFRQQ</sequence>
<reference evidence="1" key="1">
    <citation type="submission" date="2020-03" db="EMBL/GenBank/DDBJ databases">
        <title>The deep terrestrial virosphere.</title>
        <authorList>
            <person name="Holmfeldt K."/>
            <person name="Nilsson E."/>
            <person name="Simone D."/>
            <person name="Lopez-Fernandez M."/>
            <person name="Wu X."/>
            <person name="de Brujin I."/>
            <person name="Lundin D."/>
            <person name="Andersson A."/>
            <person name="Bertilsson S."/>
            <person name="Dopson M."/>
        </authorList>
    </citation>
    <scope>NUCLEOTIDE SEQUENCE</scope>
    <source>
        <strain evidence="1">TM448A00147</strain>
        <strain evidence="2">TM448B00305</strain>
    </source>
</reference>
<dbReference type="EMBL" id="MT144608">
    <property type="protein sequence ID" value="QJH94932.1"/>
    <property type="molecule type" value="Genomic_DNA"/>
</dbReference>
<gene>
    <name evidence="1" type="ORF">TM448A00147_0044</name>
    <name evidence="2" type="ORF">TM448B00305_0053</name>
</gene>